<gene>
    <name evidence="1" type="ORF">PCLFYP37_02129</name>
</gene>
<reference evidence="1" key="1">
    <citation type="submission" date="2019-11" db="EMBL/GenBank/DDBJ databases">
        <authorList>
            <person name="Feng L."/>
        </authorList>
    </citation>
    <scope>NUCLEOTIDE SEQUENCE</scope>
    <source>
        <strain evidence="1">PclaraLFYP37</strain>
    </source>
</reference>
<dbReference type="AlphaFoldDB" id="A0A6N3CUY8"/>
<proteinExistence type="predicted"/>
<organism evidence="1">
    <name type="scientific">Paraprevotella clara</name>
    <dbReference type="NCBI Taxonomy" id="454154"/>
    <lineage>
        <taxon>Bacteria</taxon>
        <taxon>Pseudomonadati</taxon>
        <taxon>Bacteroidota</taxon>
        <taxon>Bacteroidia</taxon>
        <taxon>Bacteroidales</taxon>
        <taxon>Prevotellaceae</taxon>
        <taxon>Paraprevotella</taxon>
    </lineage>
</organism>
<dbReference type="EMBL" id="CACRUT010000015">
    <property type="protein sequence ID" value="VYU18371.1"/>
    <property type="molecule type" value="Genomic_DNA"/>
</dbReference>
<sequence>MFSFENKYRNYLCDNNGLCANLTLFLVFFKKVCAFFCFFAEVNGIYMCDFDYLCFTKIGCGSA</sequence>
<evidence type="ECO:0000313" key="1">
    <source>
        <dbReference type="EMBL" id="VYU18371.1"/>
    </source>
</evidence>
<protein>
    <submittedName>
        <fullName evidence="1">Uncharacterized protein</fullName>
    </submittedName>
</protein>
<name>A0A6N3CUY8_9BACT</name>
<accession>A0A6N3CUY8</accession>